<dbReference type="SUPFAM" id="SSF56019">
    <property type="entry name" value="The spindle assembly checkpoint protein mad2"/>
    <property type="match status" value="1"/>
</dbReference>
<keyword evidence="5" id="KW-0469">Meiosis</keyword>
<dbReference type="Proteomes" id="UP000823775">
    <property type="component" value="Unassembled WGS sequence"/>
</dbReference>
<comment type="caution">
    <text evidence="8">The sequence shown here is derived from an EMBL/GenBank/DDBJ whole genome shotgun (WGS) entry which is preliminary data.</text>
</comment>
<proteinExistence type="predicted"/>
<evidence type="ECO:0000256" key="2">
    <source>
        <dbReference type="ARBA" id="ARBA00004286"/>
    </source>
</evidence>
<dbReference type="InterPro" id="IPR051294">
    <property type="entry name" value="HORMA_MeioticProgression"/>
</dbReference>
<reference evidence="8 9" key="1">
    <citation type="journal article" date="2021" name="BMC Genomics">
        <title>Datura genome reveals duplications of psychoactive alkaloid biosynthetic genes and high mutation rate following tissue culture.</title>
        <authorList>
            <person name="Rajewski A."/>
            <person name="Carter-House D."/>
            <person name="Stajich J."/>
            <person name="Litt A."/>
        </authorList>
    </citation>
    <scope>NUCLEOTIDE SEQUENCE [LARGE SCALE GENOMIC DNA]</scope>
    <source>
        <strain evidence="8">AR-01</strain>
    </source>
</reference>
<dbReference type="Pfam" id="PF02301">
    <property type="entry name" value="HORMA"/>
    <property type="match status" value="1"/>
</dbReference>
<feature type="region of interest" description="Disordered" evidence="6">
    <location>
        <begin position="518"/>
        <end position="589"/>
    </location>
</feature>
<comment type="subcellular location">
    <subcellularLocation>
        <location evidence="2">Chromosome</location>
    </subcellularLocation>
    <subcellularLocation>
        <location evidence="1">Nucleus</location>
    </subcellularLocation>
</comment>
<keyword evidence="4" id="KW-0539">Nucleus</keyword>
<dbReference type="InterPro" id="IPR003511">
    <property type="entry name" value="HORMA_dom"/>
</dbReference>
<keyword evidence="9" id="KW-1185">Reference proteome</keyword>
<evidence type="ECO:0000259" key="7">
    <source>
        <dbReference type="PROSITE" id="PS50815"/>
    </source>
</evidence>
<dbReference type="EMBL" id="JACEIK010012082">
    <property type="protein sequence ID" value="MCE3216024.1"/>
    <property type="molecule type" value="Genomic_DNA"/>
</dbReference>
<dbReference type="PROSITE" id="PS50815">
    <property type="entry name" value="HORMA"/>
    <property type="match status" value="1"/>
</dbReference>
<evidence type="ECO:0000256" key="4">
    <source>
        <dbReference type="ARBA" id="ARBA00023242"/>
    </source>
</evidence>
<evidence type="ECO:0000313" key="9">
    <source>
        <dbReference type="Proteomes" id="UP000823775"/>
    </source>
</evidence>
<accession>A0ABS8WWL7</accession>
<sequence>MVVAQKLKESEITEQDSLLLTRNLLRIAIFNISYIRGLFPEKYFSDKSVPALEMKIKKLMPMDAESRRLIDWMEKGVYDALQKKYLKTLLFCVCEAIDGPMIEEYAFSFSYSSSDSEEVSMNVNRVGMKKGGTFKSNSTTETTPNQMRSSACKMVRTLIQLMRTLDKVPEERTILMKLLYHDDVTPADYEPPFFRGCTNEEALNPWMKNPLKLEVGNVNSKHFVLALKVKSVLDPCNDENDDNQDDVMSLGADSAERNDSASDSEFSDSDEDQYIVAPVEKQNVQDKGDMVDEDDTQDPAEDEQQFGRVKDWISTYHLDRVEVTNVLSNFPDISVASVEDILEKLSKEGMLSSAGTDTYIIKKQKNFDYEFDVVKEETEDQQNQNGNQSQYGKGEDYMYMKALFHALPMTYVTVAKLQHKLEGEANQTVVKRLIDKMTQDGFIEAKSYRRLGKRVIHSDLTKEKLAEVKKVLAKDSMDVDMHESDNNFRDLSTCGALHSIGSDLTRTRGKSEAYWNGSVMSDQTVSKRKEHEKTPSSNAEPVASRESFVPGKENGRVNGKPNEPDEYEIVCSRSSQDKRQRKLSMVKEPILQYVKRQKSQVA</sequence>
<feature type="compositionally biased region" description="Acidic residues" evidence="6">
    <location>
        <begin position="291"/>
        <end position="304"/>
    </location>
</feature>
<evidence type="ECO:0000256" key="6">
    <source>
        <dbReference type="SAM" id="MobiDB-lite"/>
    </source>
</evidence>
<dbReference type="Gene3D" id="3.30.900.10">
    <property type="entry name" value="HORMA domain"/>
    <property type="match status" value="1"/>
</dbReference>
<feature type="region of interest" description="Disordered" evidence="6">
    <location>
        <begin position="235"/>
        <end position="306"/>
    </location>
</feature>
<feature type="domain" description="HORMA" evidence="7">
    <location>
        <begin position="15"/>
        <end position="229"/>
    </location>
</feature>
<feature type="compositionally biased region" description="Basic and acidic residues" evidence="6">
    <location>
        <begin position="525"/>
        <end position="534"/>
    </location>
</feature>
<keyword evidence="3" id="KW-0158">Chromosome</keyword>
<evidence type="ECO:0000256" key="5">
    <source>
        <dbReference type="ARBA" id="ARBA00023254"/>
    </source>
</evidence>
<evidence type="ECO:0000256" key="1">
    <source>
        <dbReference type="ARBA" id="ARBA00004123"/>
    </source>
</evidence>
<feature type="compositionally biased region" description="Acidic residues" evidence="6">
    <location>
        <begin position="236"/>
        <end position="245"/>
    </location>
</feature>
<evidence type="ECO:0000256" key="3">
    <source>
        <dbReference type="ARBA" id="ARBA00022454"/>
    </source>
</evidence>
<dbReference type="InterPro" id="IPR036570">
    <property type="entry name" value="HORMA_dom_sf"/>
</dbReference>
<organism evidence="8 9">
    <name type="scientific">Datura stramonium</name>
    <name type="common">Jimsonweed</name>
    <name type="synonym">Common thornapple</name>
    <dbReference type="NCBI Taxonomy" id="4076"/>
    <lineage>
        <taxon>Eukaryota</taxon>
        <taxon>Viridiplantae</taxon>
        <taxon>Streptophyta</taxon>
        <taxon>Embryophyta</taxon>
        <taxon>Tracheophyta</taxon>
        <taxon>Spermatophyta</taxon>
        <taxon>Magnoliopsida</taxon>
        <taxon>eudicotyledons</taxon>
        <taxon>Gunneridae</taxon>
        <taxon>Pentapetalae</taxon>
        <taxon>asterids</taxon>
        <taxon>lamiids</taxon>
        <taxon>Solanales</taxon>
        <taxon>Solanaceae</taxon>
        <taxon>Solanoideae</taxon>
        <taxon>Datureae</taxon>
        <taxon>Datura</taxon>
    </lineage>
</organism>
<protein>
    <submittedName>
        <fullName evidence="8">Meiosis-specific protein asy1</fullName>
    </submittedName>
</protein>
<evidence type="ECO:0000313" key="8">
    <source>
        <dbReference type="EMBL" id="MCE3216024.1"/>
    </source>
</evidence>
<dbReference type="PANTHER" id="PTHR48225:SF7">
    <property type="entry name" value="MEIOSIS-SPECIFIC PROTEIN HOP1"/>
    <property type="match status" value="1"/>
</dbReference>
<gene>
    <name evidence="8" type="primary">ASY1</name>
    <name evidence="8" type="ORF">HAX54_004492</name>
</gene>
<dbReference type="PANTHER" id="PTHR48225">
    <property type="entry name" value="HORMA DOMAIN-CONTAINING PROTEIN 1"/>
    <property type="match status" value="1"/>
</dbReference>
<name>A0ABS8WWL7_DATST</name>